<gene>
    <name evidence="3" type="ORF">H5P30_09460</name>
</gene>
<evidence type="ECO:0000256" key="1">
    <source>
        <dbReference type="SAM" id="MobiDB-lite"/>
    </source>
</evidence>
<dbReference type="RefSeq" id="WP_185692704.1">
    <property type="nucleotide sequence ID" value="NZ_JACHVA010000081.1"/>
</dbReference>
<keyword evidence="4" id="KW-1185">Reference proteome</keyword>
<feature type="transmembrane region" description="Helical" evidence="2">
    <location>
        <begin position="286"/>
        <end position="308"/>
    </location>
</feature>
<comment type="caution">
    <text evidence="3">The sequence shown here is derived from an EMBL/GenBank/DDBJ whole genome shotgun (WGS) entry which is preliminary data.</text>
</comment>
<dbReference type="EMBL" id="JACHVA010000081">
    <property type="protein sequence ID" value="MBC2602003.1"/>
    <property type="molecule type" value="Genomic_DNA"/>
</dbReference>
<dbReference type="Proteomes" id="UP000525652">
    <property type="component" value="Unassembled WGS sequence"/>
</dbReference>
<evidence type="ECO:0000313" key="4">
    <source>
        <dbReference type="Proteomes" id="UP000525652"/>
    </source>
</evidence>
<evidence type="ECO:0000313" key="3">
    <source>
        <dbReference type="EMBL" id="MBC2602003.1"/>
    </source>
</evidence>
<name>A0A7X1AXV0_9BACT</name>
<dbReference type="AlphaFoldDB" id="A0A7X1AXV0"/>
<feature type="transmembrane region" description="Helical" evidence="2">
    <location>
        <begin position="31"/>
        <end position="52"/>
    </location>
</feature>
<accession>A0A7X1AXV0</accession>
<evidence type="ECO:0008006" key="5">
    <source>
        <dbReference type="Google" id="ProtNLM"/>
    </source>
</evidence>
<feature type="transmembrane region" description="Helical" evidence="2">
    <location>
        <begin position="339"/>
        <end position="360"/>
    </location>
</feature>
<keyword evidence="2" id="KW-1133">Transmembrane helix</keyword>
<evidence type="ECO:0000256" key="2">
    <source>
        <dbReference type="SAM" id="Phobius"/>
    </source>
</evidence>
<keyword evidence="2" id="KW-0812">Transmembrane</keyword>
<feature type="transmembrane region" description="Helical" evidence="2">
    <location>
        <begin position="380"/>
        <end position="400"/>
    </location>
</feature>
<reference evidence="3 4" key="1">
    <citation type="submission" date="2020-07" db="EMBL/GenBank/DDBJ databases">
        <authorList>
            <person name="Feng X."/>
        </authorList>
    </citation>
    <scope>NUCLEOTIDE SEQUENCE [LARGE SCALE GENOMIC DNA]</scope>
    <source>
        <strain evidence="3 4">JCM14086</strain>
    </source>
</reference>
<organism evidence="3 4">
    <name type="scientific">Puniceicoccus vermicola</name>
    <dbReference type="NCBI Taxonomy" id="388746"/>
    <lineage>
        <taxon>Bacteria</taxon>
        <taxon>Pseudomonadati</taxon>
        <taxon>Verrucomicrobiota</taxon>
        <taxon>Opitutia</taxon>
        <taxon>Puniceicoccales</taxon>
        <taxon>Puniceicoccaceae</taxon>
        <taxon>Puniceicoccus</taxon>
    </lineage>
</organism>
<sequence>MSSDLRNRSKGRTRRPPLLPRSAQGSGGRQIGLALAAILGWFLALGALQGWMDFRNLLRGEEQWFRGDMVFVNRQVKLSDSMGFTSSSITPSLLQRIREVEGVSIAEPVLRNHFPTTVEIGGGAIPSIVSEIFLEAIPTELFDPETQGWQWNPGDPVIPVLVPRQFLNLYNFGFAPGKGLPPVSEETAKRVRFSLIVYPAQGGNPLRFTASIAGFSDQIESILVPVSFLSWANQRYGSADSSGYNRVAVALQNPDSSAFYRLLEDNRLLSSRGTKETARLQILLDLSLGVLGSAGALILVLILLLFLAEAESLISDHRERIHKLYFLGHQPGTLLRRLVIMRLVSAVAPALIGLGLVWLSRRPIANFLEEAGLHIESHPANITFLAWALLLLLANLWLVWRIRRRLLKLYQ</sequence>
<proteinExistence type="predicted"/>
<keyword evidence="2" id="KW-0472">Membrane</keyword>
<protein>
    <recommendedName>
        <fullName evidence="5">FtsX-like permease family protein</fullName>
    </recommendedName>
</protein>
<feature type="region of interest" description="Disordered" evidence="1">
    <location>
        <begin position="1"/>
        <end position="27"/>
    </location>
</feature>